<keyword evidence="5" id="KW-0010">Activator</keyword>
<keyword evidence="10" id="KW-1185">Reference proteome</keyword>
<dbReference type="InterPro" id="IPR000679">
    <property type="entry name" value="Znf_GATA"/>
</dbReference>
<evidence type="ECO:0000256" key="2">
    <source>
        <dbReference type="ARBA" id="ARBA00022723"/>
    </source>
</evidence>
<evidence type="ECO:0000313" key="10">
    <source>
        <dbReference type="Proteomes" id="UP001231189"/>
    </source>
</evidence>
<dbReference type="AlphaFoldDB" id="A0AAD8TYZ4"/>
<keyword evidence="2" id="KW-0479">Metal-binding</keyword>
<evidence type="ECO:0000256" key="6">
    <source>
        <dbReference type="PROSITE-ProRule" id="PRU00094"/>
    </source>
</evidence>
<evidence type="ECO:0000256" key="1">
    <source>
        <dbReference type="ARBA" id="ARBA00005694"/>
    </source>
</evidence>
<evidence type="ECO:0000256" key="4">
    <source>
        <dbReference type="ARBA" id="ARBA00022833"/>
    </source>
</evidence>
<gene>
    <name evidence="9" type="ORF">QYE76_011356</name>
</gene>
<dbReference type="Proteomes" id="UP001231189">
    <property type="component" value="Unassembled WGS sequence"/>
</dbReference>
<dbReference type="PANTHER" id="PTHR45658:SF42">
    <property type="entry name" value="GATA TRANSCRIPTION FACTOR 1"/>
    <property type="match status" value="1"/>
</dbReference>
<evidence type="ECO:0000256" key="5">
    <source>
        <dbReference type="ARBA" id="ARBA00023159"/>
    </source>
</evidence>
<protein>
    <recommendedName>
        <fullName evidence="8">GATA-type domain-containing protein</fullName>
    </recommendedName>
</protein>
<dbReference type="PROSITE" id="PS50114">
    <property type="entry name" value="GATA_ZN_FINGER_2"/>
    <property type="match status" value="1"/>
</dbReference>
<dbReference type="GO" id="GO:0043565">
    <property type="term" value="F:sequence-specific DNA binding"/>
    <property type="evidence" value="ECO:0007669"/>
    <property type="project" value="InterPro"/>
</dbReference>
<dbReference type="PANTHER" id="PTHR45658">
    <property type="entry name" value="GATA TRANSCRIPTION FACTOR"/>
    <property type="match status" value="1"/>
</dbReference>
<dbReference type="SUPFAM" id="SSF57716">
    <property type="entry name" value="Glucocorticoid receptor-like (DNA-binding domain)"/>
    <property type="match status" value="1"/>
</dbReference>
<sequence length="699" mass="78902">MVVVDELHGDAATVDLLASAGDLQSFFDHLGLEVAAAGGDDTAEEELEWLSNKEAFPTVDTMELEPAFVGPRRRRWADEELERLQNKDAFLEVEMPEKEPAVKKAVRRLRRAEEGLDGLPNKDAVPEAGMVDPEPAVPKLVRRRRRRRRRKDEELDWRPNKDALLEVETEELETAVMKMVLRRRRAGAPIAHTAPELGQRRRRADEDLEWMLKKDAFLEVETAEPHTAVTKLVLRRRRVGASITTMAAERGQRRQSAHEKLEWSPKKDAFRELGTEEEEPDTAVNVMKMVLRRRRAGASIASAAAEPGQRRQRADEDLEWMPNKDAFQEVETEKTQPAAKKVARRRLRRRAKKELEWLPNKKAFLEVETAEPEPALTKMVLRRRRAGASIALTAPKPRERRCSQCGRRKTPHWRAGPEGPRTLCNACGRRYRSERLVPEYRPFTGAISRRAQELYSSMPRRIVEMCRAQGSATFVDVMVPSASPTHHLSKSPPRTKEAVCKQPGKPFLGDLQASSDHAGLEVAAGGGGEEQLDWPSNEDALQVLVTMEPEPSVVEPRVKEVMRQRRREAEPGHQWCQHCGARKKPHSRVGLAEEEDEERHWLPNKNFPAMKTMEMKPPSVLYDGDAAMAREGPSGPSTLCNACGVRYRNGGLVPEYRPLSSPTFSPELHSNKRRCVVKNSRCALPGSSPAAPLLTPPHK</sequence>
<dbReference type="Gene3D" id="3.30.50.10">
    <property type="entry name" value="Erythroid Transcription Factor GATA-1, subunit A"/>
    <property type="match status" value="2"/>
</dbReference>
<dbReference type="EMBL" id="JAUUTY010000001">
    <property type="protein sequence ID" value="KAK1694659.1"/>
    <property type="molecule type" value="Genomic_DNA"/>
</dbReference>
<feature type="domain" description="GATA-type" evidence="8">
    <location>
        <begin position="396"/>
        <end position="450"/>
    </location>
</feature>
<dbReference type="SMART" id="SM00401">
    <property type="entry name" value="ZnF_GATA"/>
    <property type="match status" value="2"/>
</dbReference>
<dbReference type="InterPro" id="IPR013088">
    <property type="entry name" value="Znf_NHR/GATA"/>
</dbReference>
<dbReference type="GO" id="GO:0006355">
    <property type="term" value="P:regulation of DNA-templated transcription"/>
    <property type="evidence" value="ECO:0007669"/>
    <property type="project" value="InterPro"/>
</dbReference>
<dbReference type="PROSITE" id="PS00344">
    <property type="entry name" value="GATA_ZN_FINGER_1"/>
    <property type="match status" value="1"/>
</dbReference>
<feature type="region of interest" description="Disordered" evidence="7">
    <location>
        <begin position="113"/>
        <end position="139"/>
    </location>
</feature>
<evidence type="ECO:0000256" key="3">
    <source>
        <dbReference type="ARBA" id="ARBA00022771"/>
    </source>
</evidence>
<accession>A0AAD8TYZ4</accession>
<reference evidence="9" key="1">
    <citation type="submission" date="2023-07" db="EMBL/GenBank/DDBJ databases">
        <title>A chromosome-level genome assembly of Lolium multiflorum.</title>
        <authorList>
            <person name="Chen Y."/>
            <person name="Copetti D."/>
            <person name="Kolliker R."/>
            <person name="Studer B."/>
        </authorList>
    </citation>
    <scope>NUCLEOTIDE SEQUENCE</scope>
    <source>
        <strain evidence="9">02402/16</strain>
        <tissue evidence="9">Leaf</tissue>
    </source>
</reference>
<evidence type="ECO:0000259" key="8">
    <source>
        <dbReference type="PROSITE" id="PS50114"/>
    </source>
</evidence>
<evidence type="ECO:0000256" key="7">
    <source>
        <dbReference type="SAM" id="MobiDB-lite"/>
    </source>
</evidence>
<comment type="similarity">
    <text evidence="1">Belongs to the type IV zinc-finger family. Class A subfamily.</text>
</comment>
<dbReference type="InterPro" id="IPR051140">
    <property type="entry name" value="GATA_TF"/>
</dbReference>
<keyword evidence="4" id="KW-0862">Zinc</keyword>
<keyword evidence="3 6" id="KW-0863">Zinc-finger</keyword>
<dbReference type="GO" id="GO:0005634">
    <property type="term" value="C:nucleus"/>
    <property type="evidence" value="ECO:0007669"/>
    <property type="project" value="TreeGrafter"/>
</dbReference>
<evidence type="ECO:0000313" key="9">
    <source>
        <dbReference type="EMBL" id="KAK1694659.1"/>
    </source>
</evidence>
<dbReference type="GO" id="GO:0030154">
    <property type="term" value="P:cell differentiation"/>
    <property type="evidence" value="ECO:0007669"/>
    <property type="project" value="TreeGrafter"/>
</dbReference>
<dbReference type="GO" id="GO:0008270">
    <property type="term" value="F:zinc ion binding"/>
    <property type="evidence" value="ECO:0007669"/>
    <property type="project" value="UniProtKB-KW"/>
</dbReference>
<proteinExistence type="inferred from homology"/>
<dbReference type="CDD" id="cd00202">
    <property type="entry name" value="ZnF_GATA"/>
    <property type="match status" value="2"/>
</dbReference>
<comment type="caution">
    <text evidence="9">The sequence shown here is derived from an EMBL/GenBank/DDBJ whole genome shotgun (WGS) entry which is preliminary data.</text>
</comment>
<dbReference type="Pfam" id="PF00320">
    <property type="entry name" value="GATA"/>
    <property type="match status" value="2"/>
</dbReference>
<organism evidence="9 10">
    <name type="scientific">Lolium multiflorum</name>
    <name type="common">Italian ryegrass</name>
    <name type="synonym">Lolium perenne subsp. multiflorum</name>
    <dbReference type="NCBI Taxonomy" id="4521"/>
    <lineage>
        <taxon>Eukaryota</taxon>
        <taxon>Viridiplantae</taxon>
        <taxon>Streptophyta</taxon>
        <taxon>Embryophyta</taxon>
        <taxon>Tracheophyta</taxon>
        <taxon>Spermatophyta</taxon>
        <taxon>Magnoliopsida</taxon>
        <taxon>Liliopsida</taxon>
        <taxon>Poales</taxon>
        <taxon>Poaceae</taxon>
        <taxon>BOP clade</taxon>
        <taxon>Pooideae</taxon>
        <taxon>Poodae</taxon>
        <taxon>Poeae</taxon>
        <taxon>Poeae Chloroplast Group 2 (Poeae type)</taxon>
        <taxon>Loliodinae</taxon>
        <taxon>Loliinae</taxon>
        <taxon>Lolium</taxon>
    </lineage>
</organism>
<name>A0AAD8TYZ4_LOLMU</name>